<dbReference type="Gene3D" id="3.60.21.10">
    <property type="match status" value="1"/>
</dbReference>
<dbReference type="PANTHER" id="PTHR22953:SF153">
    <property type="entry name" value="PURPLE ACID PHOSPHATASE"/>
    <property type="match status" value="1"/>
</dbReference>
<keyword evidence="5" id="KW-1185">Reference proteome</keyword>
<dbReference type="InterPro" id="IPR029052">
    <property type="entry name" value="Metallo-depent_PP-like"/>
</dbReference>
<dbReference type="PANTHER" id="PTHR22953">
    <property type="entry name" value="ACID PHOSPHATASE RELATED"/>
    <property type="match status" value="1"/>
</dbReference>
<proteinExistence type="predicted"/>
<keyword evidence="1 2" id="KW-0732">Signal</keyword>
<dbReference type="RefSeq" id="WP_191710931.1">
    <property type="nucleotide sequence ID" value="NZ_JACSPQ010000055.1"/>
</dbReference>
<dbReference type="InterPro" id="IPR039331">
    <property type="entry name" value="PAPs-like"/>
</dbReference>
<dbReference type="EMBL" id="JACSPQ010000055">
    <property type="protein sequence ID" value="MBD8003387.1"/>
    <property type="molecule type" value="Genomic_DNA"/>
</dbReference>
<evidence type="ECO:0000313" key="4">
    <source>
        <dbReference type="EMBL" id="MBD8003387.1"/>
    </source>
</evidence>
<dbReference type="SUPFAM" id="SSF56300">
    <property type="entry name" value="Metallo-dependent phosphatases"/>
    <property type="match status" value="1"/>
</dbReference>
<protein>
    <submittedName>
        <fullName evidence="4">Metallophosphoesterase family protein</fullName>
    </submittedName>
</protein>
<dbReference type="Pfam" id="PF00149">
    <property type="entry name" value="Metallophos"/>
    <property type="match status" value="1"/>
</dbReference>
<organism evidence="4 5">
    <name type="scientific">Phocaeicola faecium</name>
    <dbReference type="NCBI Taxonomy" id="2762213"/>
    <lineage>
        <taxon>Bacteria</taxon>
        <taxon>Pseudomonadati</taxon>
        <taxon>Bacteroidota</taxon>
        <taxon>Bacteroidia</taxon>
        <taxon>Bacteroidales</taxon>
        <taxon>Bacteroidaceae</taxon>
        <taxon>Phocaeicola</taxon>
    </lineage>
</organism>
<feature type="chain" id="PRO_5045203793" evidence="2">
    <location>
        <begin position="27"/>
        <end position="391"/>
    </location>
</feature>
<reference evidence="4 5" key="1">
    <citation type="submission" date="2020-08" db="EMBL/GenBank/DDBJ databases">
        <title>A Genomic Blueprint of the Chicken Gut Microbiome.</title>
        <authorList>
            <person name="Gilroy R."/>
            <person name="Ravi A."/>
            <person name="Getino M."/>
            <person name="Pursley I."/>
            <person name="Horton D.L."/>
            <person name="Alikhan N.-F."/>
            <person name="Baker D."/>
            <person name="Gharbi K."/>
            <person name="Hall N."/>
            <person name="Watson M."/>
            <person name="Adriaenssens E.M."/>
            <person name="Foster-Nyarko E."/>
            <person name="Jarju S."/>
            <person name="Secka A."/>
            <person name="Antonio M."/>
            <person name="Oren A."/>
            <person name="Chaudhuri R."/>
            <person name="La Ragione R.M."/>
            <person name="Hildebrand F."/>
            <person name="Pallen M.J."/>
        </authorList>
    </citation>
    <scope>NUCLEOTIDE SEQUENCE [LARGE SCALE GENOMIC DNA]</scope>
    <source>
        <strain evidence="4 5">Sa1YUN3</strain>
    </source>
</reference>
<evidence type="ECO:0000256" key="1">
    <source>
        <dbReference type="ARBA" id="ARBA00022729"/>
    </source>
</evidence>
<feature type="domain" description="Calcineurin-like phosphoesterase" evidence="3">
    <location>
        <begin position="146"/>
        <end position="341"/>
    </location>
</feature>
<dbReference type="InterPro" id="IPR004843">
    <property type="entry name" value="Calcineurin-like_PHP"/>
</dbReference>
<evidence type="ECO:0000313" key="5">
    <source>
        <dbReference type="Proteomes" id="UP000616346"/>
    </source>
</evidence>
<feature type="signal peptide" evidence="2">
    <location>
        <begin position="1"/>
        <end position="26"/>
    </location>
</feature>
<dbReference type="Proteomes" id="UP000616346">
    <property type="component" value="Unassembled WGS sequence"/>
</dbReference>
<gene>
    <name evidence="4" type="ORF">H9626_14470</name>
</gene>
<name>A0ABR8VF22_9BACT</name>
<accession>A0ABR8VF22</accession>
<evidence type="ECO:0000259" key="3">
    <source>
        <dbReference type="Pfam" id="PF00149"/>
    </source>
</evidence>
<sequence>MLQRRNKLKDFLMSALFVFGATHAFAQETTEFQVNHGPYLQEVTAQGATFVFTTSLPSFSFIELKEEGGKDIKSYYHTEHGLRDANTVFHSVRAEGLKPGAVYNYRIRSKEMRDFQPYKVVFGDSITSQWYTFRTTDPTHEGGSLFVVSDVHNNYEQLDTLLNLCDYKTCDAFLYAGDMMNYIEDSETPFRAFIDKSVQRFASSIPFNMVRGNHETRGKLARSYPKLFPKSSGKIYGSCRMGDIMIVMLDCGEDKPDDTQVYAGLTDFDAYRTEQTEWLAQLVETEEFKTARYRIVISHYPMVDIFPEEELTHGINDLKAKMLPILNKAHIDLMVSGHTHEFAFHEKNKAGNAFPVIVGSNRSATRLDLSDGKIRVKVVETSGKVLLNTLL</sequence>
<comment type="caution">
    <text evidence="4">The sequence shown here is derived from an EMBL/GenBank/DDBJ whole genome shotgun (WGS) entry which is preliminary data.</text>
</comment>
<evidence type="ECO:0000256" key="2">
    <source>
        <dbReference type="SAM" id="SignalP"/>
    </source>
</evidence>